<evidence type="ECO:0000313" key="8">
    <source>
        <dbReference type="EMBL" id="KIL68323.1"/>
    </source>
</evidence>
<dbReference type="SMART" id="SM00360">
    <property type="entry name" value="RRM"/>
    <property type="match status" value="1"/>
</dbReference>
<dbReference type="InterPro" id="IPR000504">
    <property type="entry name" value="RRM_dom"/>
</dbReference>
<feature type="domain" description="RRM" evidence="7">
    <location>
        <begin position="81"/>
        <end position="158"/>
    </location>
</feature>
<proteinExistence type="inferred from homology"/>
<dbReference type="OrthoDB" id="4726at2759"/>
<dbReference type="GO" id="GO:0006412">
    <property type="term" value="P:translation"/>
    <property type="evidence" value="ECO:0007669"/>
    <property type="project" value="InterPro"/>
</dbReference>
<evidence type="ECO:0000256" key="1">
    <source>
        <dbReference type="ARBA" id="ARBA00005781"/>
    </source>
</evidence>
<dbReference type="PRINTS" id="PR00061">
    <property type="entry name" value="RIBOSOMALL19"/>
</dbReference>
<evidence type="ECO:0000256" key="6">
    <source>
        <dbReference type="SAM" id="MobiDB-lite"/>
    </source>
</evidence>
<dbReference type="Proteomes" id="UP000054549">
    <property type="component" value="Unassembled WGS sequence"/>
</dbReference>
<gene>
    <name evidence="8" type="ORF">M378DRAFT_185322</name>
</gene>
<keyword evidence="4" id="KW-0687">Ribonucleoprotein</keyword>
<dbReference type="EMBL" id="KN818229">
    <property type="protein sequence ID" value="KIL68323.1"/>
    <property type="molecule type" value="Genomic_DNA"/>
</dbReference>
<protein>
    <recommendedName>
        <fullName evidence="7">RRM domain-containing protein</fullName>
    </recommendedName>
</protein>
<dbReference type="PANTHER" id="PTHR23236">
    <property type="entry name" value="EUKARYOTIC TRANSLATION INITIATION FACTOR 4B/4H"/>
    <property type="match status" value="1"/>
</dbReference>
<dbReference type="GO" id="GO:0003735">
    <property type="term" value="F:structural constituent of ribosome"/>
    <property type="evidence" value="ECO:0007669"/>
    <property type="project" value="InterPro"/>
</dbReference>
<keyword evidence="9" id="KW-1185">Reference proteome</keyword>
<dbReference type="STRING" id="946122.A0A0C2XHA2"/>
<dbReference type="PANTHER" id="PTHR23236:SF12">
    <property type="entry name" value="EUKARYOTIC INITIATION FACTOR 4B-RELATED"/>
    <property type="match status" value="1"/>
</dbReference>
<organism evidence="8 9">
    <name type="scientific">Amanita muscaria (strain Koide BX008)</name>
    <dbReference type="NCBI Taxonomy" id="946122"/>
    <lineage>
        <taxon>Eukaryota</taxon>
        <taxon>Fungi</taxon>
        <taxon>Dikarya</taxon>
        <taxon>Basidiomycota</taxon>
        <taxon>Agaricomycotina</taxon>
        <taxon>Agaricomycetes</taxon>
        <taxon>Agaricomycetidae</taxon>
        <taxon>Agaricales</taxon>
        <taxon>Pluteineae</taxon>
        <taxon>Amanitaceae</taxon>
        <taxon>Amanita</taxon>
    </lineage>
</organism>
<dbReference type="GO" id="GO:0005840">
    <property type="term" value="C:ribosome"/>
    <property type="evidence" value="ECO:0007669"/>
    <property type="project" value="UniProtKB-KW"/>
</dbReference>
<keyword evidence="2 5" id="KW-0694">RNA-binding</keyword>
<dbReference type="HOGENOM" id="CLU_821742_0_0_1"/>
<dbReference type="CDD" id="cd12306">
    <property type="entry name" value="RRM_II_PABPs"/>
    <property type="match status" value="1"/>
</dbReference>
<accession>A0A0C2XHA2</accession>
<dbReference type="InterPro" id="IPR038657">
    <property type="entry name" value="Ribosomal_bL19_sf"/>
</dbReference>
<dbReference type="Pfam" id="PF00076">
    <property type="entry name" value="RRM_1"/>
    <property type="match status" value="1"/>
</dbReference>
<dbReference type="SUPFAM" id="SSF54928">
    <property type="entry name" value="RNA-binding domain, RBD"/>
    <property type="match status" value="1"/>
</dbReference>
<dbReference type="GO" id="GO:0005737">
    <property type="term" value="C:cytoplasm"/>
    <property type="evidence" value="ECO:0007669"/>
    <property type="project" value="TreeGrafter"/>
</dbReference>
<dbReference type="Gene3D" id="3.30.70.330">
    <property type="match status" value="1"/>
</dbReference>
<dbReference type="SUPFAM" id="SSF50104">
    <property type="entry name" value="Translation proteins SH3-like domain"/>
    <property type="match status" value="1"/>
</dbReference>
<dbReference type="GO" id="GO:0008143">
    <property type="term" value="F:poly(A) binding"/>
    <property type="evidence" value="ECO:0007669"/>
    <property type="project" value="TreeGrafter"/>
</dbReference>
<comment type="similarity">
    <text evidence="1">Belongs to the bacterial ribosomal protein bL19 family.</text>
</comment>
<evidence type="ECO:0000256" key="3">
    <source>
        <dbReference type="ARBA" id="ARBA00022980"/>
    </source>
</evidence>
<evidence type="ECO:0000256" key="5">
    <source>
        <dbReference type="PROSITE-ProRule" id="PRU00176"/>
    </source>
</evidence>
<dbReference type="InParanoid" id="A0A0C2XHA2"/>
<sequence>MADVEATQSSLPPASDTIIDDGEEAETKEIMLMKQRVEEMEREAKKLRELQAAAEQANGSSGGETDVANDQGEDRTAADGRSVYVGNVDYGATPEEIQGHFQACGVINRVTILCDKFTGHPKGYAYVEFAEPDHIDAAVALDNSLFRGRLIKVGYPFSSSSAIYPFSKTALIPPPTHIENAKALRVGKGLIQHLRETLPPPNKQAMIRKFFSRRSPDCLLPGSIVTVTLEHAPNTFTGVLLGIRRRGPDSSFVLRNIVQRTGVEMQFFATSPHLKEIKVVKRPPKGRMRKAKLYYLRDSPEKMSTIAGSR</sequence>
<dbReference type="AlphaFoldDB" id="A0A0C2XHA2"/>
<evidence type="ECO:0000256" key="2">
    <source>
        <dbReference type="ARBA" id="ARBA00022884"/>
    </source>
</evidence>
<dbReference type="InterPro" id="IPR012677">
    <property type="entry name" value="Nucleotide-bd_a/b_plait_sf"/>
</dbReference>
<keyword evidence="3" id="KW-0689">Ribosomal protein</keyword>
<dbReference type="InterPro" id="IPR035979">
    <property type="entry name" value="RBD_domain_sf"/>
</dbReference>
<evidence type="ECO:0000256" key="4">
    <source>
        <dbReference type="ARBA" id="ARBA00023274"/>
    </source>
</evidence>
<dbReference type="Pfam" id="PF01245">
    <property type="entry name" value="Ribosomal_L19"/>
    <property type="match status" value="1"/>
</dbReference>
<dbReference type="GO" id="GO:1990904">
    <property type="term" value="C:ribonucleoprotein complex"/>
    <property type="evidence" value="ECO:0007669"/>
    <property type="project" value="UniProtKB-KW"/>
</dbReference>
<dbReference type="Gene3D" id="2.30.30.790">
    <property type="match status" value="1"/>
</dbReference>
<dbReference type="InterPro" id="IPR008991">
    <property type="entry name" value="Translation_prot_SH3-like_sf"/>
</dbReference>
<feature type="region of interest" description="Disordered" evidence="6">
    <location>
        <begin position="1"/>
        <end position="23"/>
    </location>
</feature>
<reference evidence="8 9" key="1">
    <citation type="submission" date="2014-04" db="EMBL/GenBank/DDBJ databases">
        <title>Evolutionary Origins and Diversification of the Mycorrhizal Mutualists.</title>
        <authorList>
            <consortium name="DOE Joint Genome Institute"/>
            <consortium name="Mycorrhizal Genomics Consortium"/>
            <person name="Kohler A."/>
            <person name="Kuo A."/>
            <person name="Nagy L.G."/>
            <person name="Floudas D."/>
            <person name="Copeland A."/>
            <person name="Barry K.W."/>
            <person name="Cichocki N."/>
            <person name="Veneault-Fourrey C."/>
            <person name="LaButti K."/>
            <person name="Lindquist E.A."/>
            <person name="Lipzen A."/>
            <person name="Lundell T."/>
            <person name="Morin E."/>
            <person name="Murat C."/>
            <person name="Riley R."/>
            <person name="Ohm R."/>
            <person name="Sun H."/>
            <person name="Tunlid A."/>
            <person name="Henrissat B."/>
            <person name="Grigoriev I.V."/>
            <person name="Hibbett D.S."/>
            <person name="Martin F."/>
        </authorList>
    </citation>
    <scope>NUCLEOTIDE SEQUENCE [LARGE SCALE GENOMIC DNA]</scope>
    <source>
        <strain evidence="8 9">Koide BX008</strain>
    </source>
</reference>
<dbReference type="PROSITE" id="PS50102">
    <property type="entry name" value="RRM"/>
    <property type="match status" value="1"/>
</dbReference>
<feature type="compositionally biased region" description="Polar residues" evidence="6">
    <location>
        <begin position="1"/>
        <end position="12"/>
    </location>
</feature>
<dbReference type="InterPro" id="IPR001857">
    <property type="entry name" value="Ribosomal_bL19"/>
</dbReference>
<evidence type="ECO:0000259" key="7">
    <source>
        <dbReference type="PROSITE" id="PS50102"/>
    </source>
</evidence>
<feature type="region of interest" description="Disordered" evidence="6">
    <location>
        <begin position="52"/>
        <end position="80"/>
    </location>
</feature>
<evidence type="ECO:0000313" key="9">
    <source>
        <dbReference type="Proteomes" id="UP000054549"/>
    </source>
</evidence>
<name>A0A0C2XHA2_AMAMK</name>